<name>A0A5E4PYZ2_9NEOP</name>
<proteinExistence type="predicted"/>
<evidence type="ECO:0000313" key="3">
    <source>
        <dbReference type="Proteomes" id="UP000324832"/>
    </source>
</evidence>
<feature type="compositionally biased region" description="Basic and acidic residues" evidence="1">
    <location>
        <begin position="81"/>
        <end position="97"/>
    </location>
</feature>
<dbReference type="AlphaFoldDB" id="A0A5E4PYZ2"/>
<evidence type="ECO:0000256" key="1">
    <source>
        <dbReference type="SAM" id="MobiDB-lite"/>
    </source>
</evidence>
<dbReference type="EMBL" id="FZQP02000737">
    <property type="protein sequence ID" value="VVC90170.1"/>
    <property type="molecule type" value="Genomic_DNA"/>
</dbReference>
<feature type="region of interest" description="Disordered" evidence="1">
    <location>
        <begin position="70"/>
        <end position="97"/>
    </location>
</feature>
<sequence length="127" mass="13030">EQSNNASPDVLVLPSQVKSAPSLLPSAQIGNVAATSLNATKPTSTAAVVSSTQAVPSVATVASTVIKSTSSTPQVLTSSVTRDRNMKMNGDSKARKEMKNFRIGSARRVEACGLVNGDGDPDFGTPV</sequence>
<feature type="non-terminal residue" evidence="2">
    <location>
        <position position="1"/>
    </location>
</feature>
<feature type="compositionally biased region" description="Polar residues" evidence="1">
    <location>
        <begin position="70"/>
        <end position="80"/>
    </location>
</feature>
<keyword evidence="3" id="KW-1185">Reference proteome</keyword>
<accession>A0A5E4PYZ2</accession>
<organism evidence="2 3">
    <name type="scientific">Leptidea sinapis</name>
    <dbReference type="NCBI Taxonomy" id="189913"/>
    <lineage>
        <taxon>Eukaryota</taxon>
        <taxon>Metazoa</taxon>
        <taxon>Ecdysozoa</taxon>
        <taxon>Arthropoda</taxon>
        <taxon>Hexapoda</taxon>
        <taxon>Insecta</taxon>
        <taxon>Pterygota</taxon>
        <taxon>Neoptera</taxon>
        <taxon>Endopterygota</taxon>
        <taxon>Lepidoptera</taxon>
        <taxon>Glossata</taxon>
        <taxon>Ditrysia</taxon>
        <taxon>Papilionoidea</taxon>
        <taxon>Pieridae</taxon>
        <taxon>Dismorphiinae</taxon>
        <taxon>Leptidea</taxon>
    </lineage>
</organism>
<gene>
    <name evidence="2" type="ORF">LSINAPIS_LOCUS3146</name>
</gene>
<evidence type="ECO:0000313" key="2">
    <source>
        <dbReference type="EMBL" id="VVC90170.1"/>
    </source>
</evidence>
<protein>
    <submittedName>
        <fullName evidence="2">Uncharacterized protein</fullName>
    </submittedName>
</protein>
<reference evidence="2 3" key="1">
    <citation type="submission" date="2017-07" db="EMBL/GenBank/DDBJ databases">
        <authorList>
            <person name="Talla V."/>
            <person name="Backstrom N."/>
        </authorList>
    </citation>
    <scope>NUCLEOTIDE SEQUENCE [LARGE SCALE GENOMIC DNA]</scope>
</reference>
<dbReference type="Proteomes" id="UP000324832">
    <property type="component" value="Unassembled WGS sequence"/>
</dbReference>